<dbReference type="Proteomes" id="UP001172737">
    <property type="component" value="Unassembled WGS sequence"/>
</dbReference>
<dbReference type="EMBL" id="JAUHPX010000002">
    <property type="protein sequence ID" value="MDN4487436.1"/>
    <property type="molecule type" value="Genomic_DNA"/>
</dbReference>
<dbReference type="Pfam" id="PF13490">
    <property type="entry name" value="zf-HC2"/>
    <property type="match status" value="1"/>
</dbReference>
<evidence type="ECO:0000256" key="11">
    <source>
        <dbReference type="SAM" id="Phobius"/>
    </source>
</evidence>
<evidence type="ECO:0000256" key="10">
    <source>
        <dbReference type="ARBA" id="ARBA00030803"/>
    </source>
</evidence>
<proteinExistence type="predicted"/>
<keyword evidence="6" id="KW-0805">Transcription regulation</keyword>
<evidence type="ECO:0000256" key="8">
    <source>
        <dbReference type="ARBA" id="ARBA00023163"/>
    </source>
</evidence>
<dbReference type="GO" id="GO:0016989">
    <property type="term" value="F:sigma factor antagonist activity"/>
    <property type="evidence" value="ECO:0007669"/>
    <property type="project" value="TreeGrafter"/>
</dbReference>
<dbReference type="Pfam" id="PF10099">
    <property type="entry name" value="RskA_C"/>
    <property type="match status" value="1"/>
</dbReference>
<dbReference type="GO" id="GO:0006417">
    <property type="term" value="P:regulation of translation"/>
    <property type="evidence" value="ECO:0007669"/>
    <property type="project" value="TreeGrafter"/>
</dbReference>
<evidence type="ECO:0000256" key="7">
    <source>
        <dbReference type="ARBA" id="ARBA00023136"/>
    </source>
</evidence>
<dbReference type="InterPro" id="IPR041916">
    <property type="entry name" value="Anti_sigma_zinc_sf"/>
</dbReference>
<dbReference type="PANTHER" id="PTHR37461:SF1">
    <property type="entry name" value="ANTI-SIGMA-K FACTOR RSKA"/>
    <property type="match status" value="1"/>
</dbReference>
<organism evidence="14 15">
    <name type="scientific">Demequina lignilytica</name>
    <dbReference type="NCBI Taxonomy" id="3051663"/>
    <lineage>
        <taxon>Bacteria</taxon>
        <taxon>Bacillati</taxon>
        <taxon>Actinomycetota</taxon>
        <taxon>Actinomycetes</taxon>
        <taxon>Micrococcales</taxon>
        <taxon>Demequinaceae</taxon>
        <taxon>Demequina</taxon>
    </lineage>
</organism>
<dbReference type="GO" id="GO:0005886">
    <property type="term" value="C:plasma membrane"/>
    <property type="evidence" value="ECO:0007669"/>
    <property type="project" value="UniProtKB-SubCell"/>
</dbReference>
<dbReference type="InterPro" id="IPR027383">
    <property type="entry name" value="Znf_put"/>
</dbReference>
<dbReference type="PANTHER" id="PTHR37461">
    <property type="entry name" value="ANTI-SIGMA-K FACTOR RSKA"/>
    <property type="match status" value="1"/>
</dbReference>
<evidence type="ECO:0000256" key="5">
    <source>
        <dbReference type="ARBA" id="ARBA00022989"/>
    </source>
</evidence>
<dbReference type="Gene3D" id="1.10.10.1320">
    <property type="entry name" value="Anti-sigma factor, zinc-finger domain"/>
    <property type="match status" value="1"/>
</dbReference>
<sequence>MNDNVHGLLGAYAVDAVTDAERAAFDAHLPGCEDCAAELAGLRDVAAALADAEAVAPPAALRARVLEEVSRTAQLPPDDAEVAPADDLAAAREARHARSGHRWPRFVLAAASVAVLAGVGAFAGVVLTERNAELAMEQDVMMVASAPDAHSMDLDLGTSHLVVSDRMASVVAMGEDCPKPHDGMEYQLWVVMEDGSKHAGPTFMPESDGSFMTMLDDQSMDGVTGFVVTEEPMGGSDEPTGDMVAVVEL</sequence>
<dbReference type="AlphaFoldDB" id="A0AAW7M8J8"/>
<name>A0AAW7M8J8_9MICO</name>
<protein>
    <recommendedName>
        <fullName evidence="10">Regulator of SigK</fullName>
    </recommendedName>
    <alternativeName>
        <fullName evidence="9">Sigma-K anti-sigma factor RskA</fullName>
    </alternativeName>
</protein>
<feature type="domain" description="Anti-sigma K factor RskA C-terminal" evidence="12">
    <location>
        <begin position="108"/>
        <end position="242"/>
    </location>
</feature>
<keyword evidence="4 11" id="KW-0812">Transmembrane</keyword>
<keyword evidence="8" id="KW-0804">Transcription</keyword>
<comment type="subcellular location">
    <subcellularLocation>
        <location evidence="2">Cell membrane</location>
    </subcellularLocation>
    <subcellularLocation>
        <location evidence="1">Membrane</location>
        <topology evidence="1">Single-pass membrane protein</topology>
    </subcellularLocation>
</comment>
<keyword evidence="5 11" id="KW-1133">Transmembrane helix</keyword>
<dbReference type="InterPro" id="IPR018764">
    <property type="entry name" value="RskA_C"/>
</dbReference>
<evidence type="ECO:0000256" key="1">
    <source>
        <dbReference type="ARBA" id="ARBA00004167"/>
    </source>
</evidence>
<evidence type="ECO:0000313" key="15">
    <source>
        <dbReference type="Proteomes" id="UP001172737"/>
    </source>
</evidence>
<keyword evidence="3" id="KW-1003">Cell membrane</keyword>
<evidence type="ECO:0000256" key="4">
    <source>
        <dbReference type="ARBA" id="ARBA00022692"/>
    </source>
</evidence>
<gene>
    <name evidence="14" type="ORF">QQX10_04545</name>
</gene>
<keyword evidence="7 11" id="KW-0472">Membrane</keyword>
<evidence type="ECO:0000259" key="12">
    <source>
        <dbReference type="Pfam" id="PF10099"/>
    </source>
</evidence>
<accession>A0AAW7M8J8</accession>
<reference evidence="14" key="1">
    <citation type="submission" date="2023-06" db="EMBL/GenBank/DDBJ databases">
        <title>Sysu t00039.</title>
        <authorList>
            <person name="Gao L."/>
            <person name="Fang B.-Z."/>
            <person name="Li W.-J."/>
        </authorList>
    </citation>
    <scope>NUCLEOTIDE SEQUENCE</scope>
    <source>
        <strain evidence="14">SYSU T00039</strain>
    </source>
</reference>
<comment type="caution">
    <text evidence="14">The sequence shown here is derived from an EMBL/GenBank/DDBJ whole genome shotgun (WGS) entry which is preliminary data.</text>
</comment>
<evidence type="ECO:0000256" key="2">
    <source>
        <dbReference type="ARBA" id="ARBA00004236"/>
    </source>
</evidence>
<dbReference type="RefSeq" id="WP_301118496.1">
    <property type="nucleotide sequence ID" value="NZ_JAUHPX010000002.1"/>
</dbReference>
<feature type="domain" description="Putative zinc-finger" evidence="13">
    <location>
        <begin position="5"/>
        <end position="36"/>
    </location>
</feature>
<evidence type="ECO:0000313" key="14">
    <source>
        <dbReference type="EMBL" id="MDN4487436.1"/>
    </source>
</evidence>
<evidence type="ECO:0000259" key="13">
    <source>
        <dbReference type="Pfam" id="PF13490"/>
    </source>
</evidence>
<evidence type="ECO:0000256" key="3">
    <source>
        <dbReference type="ARBA" id="ARBA00022475"/>
    </source>
</evidence>
<evidence type="ECO:0000256" key="9">
    <source>
        <dbReference type="ARBA" id="ARBA00029829"/>
    </source>
</evidence>
<feature type="transmembrane region" description="Helical" evidence="11">
    <location>
        <begin position="106"/>
        <end position="127"/>
    </location>
</feature>
<dbReference type="InterPro" id="IPR051474">
    <property type="entry name" value="Anti-sigma-K/W_factor"/>
</dbReference>
<keyword evidence="15" id="KW-1185">Reference proteome</keyword>
<evidence type="ECO:0000256" key="6">
    <source>
        <dbReference type="ARBA" id="ARBA00023015"/>
    </source>
</evidence>